<comment type="similarity">
    <text evidence="5 15">Belongs to the cytochrome P450 family.</text>
</comment>
<evidence type="ECO:0000256" key="8">
    <source>
        <dbReference type="ARBA" id="ARBA00022824"/>
    </source>
</evidence>
<evidence type="ECO:0000313" key="17">
    <source>
        <dbReference type="Proteomes" id="UP000000311"/>
    </source>
</evidence>
<reference evidence="16 17" key="1">
    <citation type="journal article" date="2010" name="Science">
        <title>Genomic comparison of the ants Camponotus floridanus and Harpegnathos saltator.</title>
        <authorList>
            <person name="Bonasio R."/>
            <person name="Zhang G."/>
            <person name="Ye C."/>
            <person name="Mutti N.S."/>
            <person name="Fang X."/>
            <person name="Qin N."/>
            <person name="Donahue G."/>
            <person name="Yang P."/>
            <person name="Li Q."/>
            <person name="Li C."/>
            <person name="Zhang P."/>
            <person name="Huang Z."/>
            <person name="Berger S.L."/>
            <person name="Reinberg D."/>
            <person name="Wang J."/>
            <person name="Liebig J."/>
        </authorList>
    </citation>
    <scope>NUCLEOTIDE SEQUENCE [LARGE SCALE GENOMIC DNA]</scope>
    <source>
        <strain evidence="17">C129</strain>
    </source>
</reference>
<dbReference type="PROSITE" id="PS00086">
    <property type="entry name" value="CYTOCHROME_P450"/>
    <property type="match status" value="1"/>
</dbReference>
<evidence type="ECO:0000313" key="16">
    <source>
        <dbReference type="EMBL" id="EFN74633.1"/>
    </source>
</evidence>
<dbReference type="GO" id="GO:0005506">
    <property type="term" value="F:iron ion binding"/>
    <property type="evidence" value="ECO:0007669"/>
    <property type="project" value="InterPro"/>
</dbReference>
<dbReference type="InParanoid" id="E1ZW05"/>
<evidence type="ECO:0000256" key="4">
    <source>
        <dbReference type="ARBA" id="ARBA00004406"/>
    </source>
</evidence>
<keyword evidence="13" id="KW-0472">Membrane</keyword>
<evidence type="ECO:0000256" key="2">
    <source>
        <dbReference type="ARBA" id="ARBA00003690"/>
    </source>
</evidence>
<evidence type="ECO:0000256" key="6">
    <source>
        <dbReference type="ARBA" id="ARBA00022617"/>
    </source>
</evidence>
<dbReference type="GO" id="GO:0004497">
    <property type="term" value="F:monooxygenase activity"/>
    <property type="evidence" value="ECO:0007669"/>
    <property type="project" value="UniProtKB-KW"/>
</dbReference>
<dbReference type="PRINTS" id="PR00385">
    <property type="entry name" value="P450"/>
</dbReference>
<dbReference type="Gene3D" id="1.10.630.10">
    <property type="entry name" value="Cytochrome P450"/>
    <property type="match status" value="2"/>
</dbReference>
<dbReference type="SUPFAM" id="SSF48264">
    <property type="entry name" value="Cytochrome P450"/>
    <property type="match status" value="1"/>
</dbReference>
<evidence type="ECO:0000256" key="11">
    <source>
        <dbReference type="ARBA" id="ARBA00023004"/>
    </source>
</evidence>
<gene>
    <name evidence="16" type="ORF">EAG_04241</name>
</gene>
<comment type="subcellular location">
    <subcellularLocation>
        <location evidence="4">Endoplasmic reticulum membrane</location>
        <topology evidence="4">Peripheral membrane protein</topology>
    </subcellularLocation>
    <subcellularLocation>
        <location evidence="3">Microsome membrane</location>
        <topology evidence="3">Peripheral membrane protein</topology>
    </subcellularLocation>
</comment>
<comment type="function">
    <text evidence="2">May be involved in the metabolism of insect hormones and in the breakdown of synthetic insecticides.</text>
</comment>
<evidence type="ECO:0000256" key="1">
    <source>
        <dbReference type="ARBA" id="ARBA00001971"/>
    </source>
</evidence>
<dbReference type="GO" id="GO:0016705">
    <property type="term" value="F:oxidoreductase activity, acting on paired donors, with incorporation or reduction of molecular oxygen"/>
    <property type="evidence" value="ECO:0007669"/>
    <property type="project" value="InterPro"/>
</dbReference>
<evidence type="ECO:0000256" key="14">
    <source>
        <dbReference type="PIRSR" id="PIRSR602403-1"/>
    </source>
</evidence>
<keyword evidence="11 14" id="KW-0408">Iron</keyword>
<keyword evidence="8" id="KW-0256">Endoplasmic reticulum</keyword>
<evidence type="ECO:0000256" key="12">
    <source>
        <dbReference type="ARBA" id="ARBA00023033"/>
    </source>
</evidence>
<evidence type="ECO:0000256" key="15">
    <source>
        <dbReference type="RuleBase" id="RU000461"/>
    </source>
</evidence>
<keyword evidence="10 15" id="KW-0560">Oxidoreductase</keyword>
<dbReference type="OrthoDB" id="1470350at2759"/>
<keyword evidence="12 15" id="KW-0503">Monooxygenase</keyword>
<dbReference type="InterPro" id="IPR050196">
    <property type="entry name" value="Cytochrome_P450_Monoox"/>
</dbReference>
<evidence type="ECO:0000256" key="10">
    <source>
        <dbReference type="ARBA" id="ARBA00023002"/>
    </source>
</evidence>
<dbReference type="InterPro" id="IPR001128">
    <property type="entry name" value="Cyt_P450"/>
</dbReference>
<dbReference type="InterPro" id="IPR036396">
    <property type="entry name" value="Cyt_P450_sf"/>
</dbReference>
<dbReference type="Pfam" id="PF00067">
    <property type="entry name" value="p450"/>
    <property type="match status" value="2"/>
</dbReference>
<dbReference type="InterPro" id="IPR002403">
    <property type="entry name" value="Cyt_P450_E_grp-IV"/>
</dbReference>
<evidence type="ECO:0000256" key="9">
    <source>
        <dbReference type="ARBA" id="ARBA00022848"/>
    </source>
</evidence>
<comment type="cofactor">
    <cofactor evidence="1 14">
        <name>heme</name>
        <dbReference type="ChEBI" id="CHEBI:30413"/>
    </cofactor>
</comment>
<evidence type="ECO:0000256" key="7">
    <source>
        <dbReference type="ARBA" id="ARBA00022723"/>
    </source>
</evidence>
<dbReference type="InterPro" id="IPR017972">
    <property type="entry name" value="Cyt_P450_CS"/>
</dbReference>
<dbReference type="GO" id="GO:0005789">
    <property type="term" value="C:endoplasmic reticulum membrane"/>
    <property type="evidence" value="ECO:0007669"/>
    <property type="project" value="UniProtKB-SubCell"/>
</dbReference>
<sequence length="387" mass="45325">MRIKLSHIPGSDRSLYQLLRKMTRPQQVYKKLLPYQNINELCTIWIGLHPIVCVTKPEFIKNVLQSKTHVEKAELYNFLKPWLGNGLLTAPVELWHRYRKIFWPTFHFNMLEQFTVIMSEKTETVIKRIEKEITENSTKVIDILPFIQHITLNIICDKPESKTLLDRFLDANEKDNVSFPDEDLRANVTSLLFAGHDTTAISISWALFCIGNDLKCQEKIHEELKEVFKDSQRPASIEELSQLKYLGRVIKESRRLYPSAPLVMRKISEDIKMDNYIIPKDTSVAVRILLVHRNPEIWSNPLKFDPDRFLPENLKQIHPYAYIPFSAGPRNCMGQKFAMFEEKIILAAILRKWRVKSIETHEEMTVDMSLVLKPRQGSMYLHLLPQK</sequence>
<dbReference type="PANTHER" id="PTHR24291:SF189">
    <property type="entry name" value="CYTOCHROME P450 4C3-RELATED"/>
    <property type="match status" value="1"/>
</dbReference>
<feature type="binding site" description="axial binding residue" evidence="14">
    <location>
        <position position="332"/>
    </location>
    <ligand>
        <name>heme</name>
        <dbReference type="ChEBI" id="CHEBI:30413"/>
    </ligand>
    <ligandPart>
        <name>Fe</name>
        <dbReference type="ChEBI" id="CHEBI:18248"/>
    </ligandPart>
</feature>
<evidence type="ECO:0000256" key="13">
    <source>
        <dbReference type="ARBA" id="ARBA00023136"/>
    </source>
</evidence>
<keyword evidence="7 14" id="KW-0479">Metal-binding</keyword>
<dbReference type="OMA" id="FRSATHD"/>
<dbReference type="GO" id="GO:0020037">
    <property type="term" value="F:heme binding"/>
    <property type="evidence" value="ECO:0007669"/>
    <property type="project" value="InterPro"/>
</dbReference>
<dbReference type="AlphaFoldDB" id="E1ZW05"/>
<dbReference type="EMBL" id="GL434711">
    <property type="protein sequence ID" value="EFN74633.1"/>
    <property type="molecule type" value="Genomic_DNA"/>
</dbReference>
<evidence type="ECO:0000256" key="3">
    <source>
        <dbReference type="ARBA" id="ARBA00004174"/>
    </source>
</evidence>
<name>E1ZW05_CAMFO</name>
<dbReference type="PANTHER" id="PTHR24291">
    <property type="entry name" value="CYTOCHROME P450 FAMILY 4"/>
    <property type="match status" value="1"/>
</dbReference>
<keyword evidence="17" id="KW-1185">Reference proteome</keyword>
<proteinExistence type="inferred from homology"/>
<evidence type="ECO:0000256" key="5">
    <source>
        <dbReference type="ARBA" id="ARBA00010617"/>
    </source>
</evidence>
<protein>
    <submittedName>
        <fullName evidence="16">Cytochrome P450 4C1</fullName>
    </submittedName>
</protein>
<keyword evidence="9" id="KW-0492">Microsome</keyword>
<dbReference type="PRINTS" id="PR00465">
    <property type="entry name" value="EP450IV"/>
</dbReference>
<dbReference type="Proteomes" id="UP000000311">
    <property type="component" value="Unassembled WGS sequence"/>
</dbReference>
<accession>E1ZW05</accession>
<keyword evidence="6 14" id="KW-0349">Heme</keyword>
<organism evidence="17">
    <name type="scientific">Camponotus floridanus</name>
    <name type="common">Florida carpenter ant</name>
    <dbReference type="NCBI Taxonomy" id="104421"/>
    <lineage>
        <taxon>Eukaryota</taxon>
        <taxon>Metazoa</taxon>
        <taxon>Ecdysozoa</taxon>
        <taxon>Arthropoda</taxon>
        <taxon>Hexapoda</taxon>
        <taxon>Insecta</taxon>
        <taxon>Pterygota</taxon>
        <taxon>Neoptera</taxon>
        <taxon>Endopterygota</taxon>
        <taxon>Hymenoptera</taxon>
        <taxon>Apocrita</taxon>
        <taxon>Aculeata</taxon>
        <taxon>Formicoidea</taxon>
        <taxon>Formicidae</taxon>
        <taxon>Formicinae</taxon>
        <taxon>Camponotus</taxon>
    </lineage>
</organism>